<accession>H0E1T0</accession>
<comment type="caution">
    <text evidence="1">The sequence shown here is derived from an EMBL/GenBank/DDBJ whole genome shotgun (WGS) entry which is preliminary data.</text>
</comment>
<proteinExistence type="predicted"/>
<dbReference type="AlphaFoldDB" id="H0E1T0"/>
<dbReference type="Proteomes" id="UP000005143">
    <property type="component" value="Unassembled WGS sequence"/>
</dbReference>
<dbReference type="RefSeq" id="WP_007571045.1">
    <property type="nucleotide sequence ID" value="NZ_AGUD01000031.1"/>
</dbReference>
<protein>
    <submittedName>
        <fullName evidence="1">Uncharacterized protein</fullName>
    </submittedName>
</protein>
<reference evidence="1 2" key="1">
    <citation type="journal article" date="2013" name="Biodegradation">
        <title>Quantitative proteomic analysis of ibuprofen-degrading Patulibacter sp. strain I11.</title>
        <authorList>
            <person name="Almeida B."/>
            <person name="Kjeldal H."/>
            <person name="Lolas I."/>
            <person name="Knudsen A.D."/>
            <person name="Carvalho G."/>
            <person name="Nielsen K.L."/>
            <person name="Barreto Crespo M.T."/>
            <person name="Stensballe A."/>
            <person name="Nielsen J.L."/>
        </authorList>
    </citation>
    <scope>NUCLEOTIDE SEQUENCE [LARGE SCALE GENOMIC DNA]</scope>
    <source>
        <strain evidence="1 2">I11</strain>
    </source>
</reference>
<evidence type="ECO:0000313" key="1">
    <source>
        <dbReference type="EMBL" id="EHN12365.1"/>
    </source>
</evidence>
<name>H0E1T0_9ACTN</name>
<dbReference type="OrthoDB" id="9853613at2"/>
<gene>
    <name evidence="1" type="ORF">PAI11_07420</name>
</gene>
<dbReference type="InterPro" id="IPR021373">
    <property type="entry name" value="DUF2993"/>
</dbReference>
<sequence>MPSAPRFRVTRGRVAIGVLVTLLVLLAGGQLILPAIAAKVVRDDLGDPGADVTVKAFPAWKMALGKVDSIDLRAGTVKRSDSELSDLLKRAKEVGRIDATIQAMDVGDFHLRDVRTHVEGGRVRASAQVTLADLQAMAPGGATLTALPAGSDGAPRFQVSVSVFGTQQQIPVAVSATEGKIEVAPDNALGAVFRLTVFQNDRLWIDGVRSSVAGQSVRMDVTGRLR</sequence>
<dbReference type="Pfam" id="PF11209">
    <property type="entry name" value="LmeA"/>
    <property type="match status" value="1"/>
</dbReference>
<keyword evidence="2" id="KW-1185">Reference proteome</keyword>
<organism evidence="1 2">
    <name type="scientific">Patulibacter medicamentivorans</name>
    <dbReference type="NCBI Taxonomy" id="1097667"/>
    <lineage>
        <taxon>Bacteria</taxon>
        <taxon>Bacillati</taxon>
        <taxon>Actinomycetota</taxon>
        <taxon>Thermoleophilia</taxon>
        <taxon>Solirubrobacterales</taxon>
        <taxon>Patulibacteraceae</taxon>
        <taxon>Patulibacter</taxon>
    </lineage>
</organism>
<dbReference type="EMBL" id="AGUD01000031">
    <property type="protein sequence ID" value="EHN12365.1"/>
    <property type="molecule type" value="Genomic_DNA"/>
</dbReference>
<evidence type="ECO:0000313" key="2">
    <source>
        <dbReference type="Proteomes" id="UP000005143"/>
    </source>
</evidence>